<feature type="region of interest" description="Disordered" evidence="1">
    <location>
        <begin position="994"/>
        <end position="1016"/>
    </location>
</feature>
<name>A0ABQ9XFF2_9EUKA</name>
<evidence type="ECO:0000313" key="3">
    <source>
        <dbReference type="Proteomes" id="UP001281761"/>
    </source>
</evidence>
<reference evidence="2 3" key="1">
    <citation type="journal article" date="2022" name="bioRxiv">
        <title>Genomics of Preaxostyla Flagellates Illuminates Evolutionary Transitions and the Path Towards Mitochondrial Loss.</title>
        <authorList>
            <person name="Novak L.V.F."/>
            <person name="Treitli S.C."/>
            <person name="Pyrih J."/>
            <person name="Halakuc P."/>
            <person name="Pipaliya S.V."/>
            <person name="Vacek V."/>
            <person name="Brzon O."/>
            <person name="Soukal P."/>
            <person name="Eme L."/>
            <person name="Dacks J.B."/>
            <person name="Karnkowska A."/>
            <person name="Elias M."/>
            <person name="Hampl V."/>
        </authorList>
    </citation>
    <scope>NUCLEOTIDE SEQUENCE [LARGE SCALE GENOMIC DNA]</scope>
    <source>
        <strain evidence="2">NAU3</strain>
        <tissue evidence="2">Gut</tissue>
    </source>
</reference>
<feature type="region of interest" description="Disordered" evidence="1">
    <location>
        <begin position="616"/>
        <end position="684"/>
    </location>
</feature>
<feature type="compositionally biased region" description="Acidic residues" evidence="1">
    <location>
        <begin position="505"/>
        <end position="514"/>
    </location>
</feature>
<feature type="region of interest" description="Disordered" evidence="1">
    <location>
        <begin position="1"/>
        <end position="24"/>
    </location>
</feature>
<feature type="region of interest" description="Disordered" evidence="1">
    <location>
        <begin position="497"/>
        <end position="516"/>
    </location>
</feature>
<feature type="region of interest" description="Disordered" evidence="1">
    <location>
        <begin position="1045"/>
        <end position="1071"/>
    </location>
</feature>
<accession>A0ABQ9XFF2</accession>
<dbReference type="EMBL" id="JARBJD010000164">
    <property type="protein sequence ID" value="KAK2949031.1"/>
    <property type="molecule type" value="Genomic_DNA"/>
</dbReference>
<dbReference type="Pfam" id="PF15305">
    <property type="entry name" value="IFT43"/>
    <property type="match status" value="1"/>
</dbReference>
<feature type="compositionally biased region" description="Basic and acidic residues" evidence="1">
    <location>
        <begin position="629"/>
        <end position="666"/>
    </location>
</feature>
<sequence length="1355" mass="151803">MTRRRNYPDVPEMDYPREAPAERAVPQVKKASWQEETIAPAENKVIVFDEVDNFVVALADSEDLTQRVADAPIAKQQALPSLDELDNQLRAVKGQKIDSRGFDISVLLSGIFPERFIEERDEKWDHSTLLTTVSDDLQADTKLQSALNQNAEQGKQKRTSFKKETPMFTQTMGPVEQAKKIVEMTISKWKLSKMFAVTPYQSSDHAHTFIVTFSSPTQEIPIPESVVRLYFTVESKVDSEETRCYFNFEHQQFRHEVDENFILPESWIDKQNENKSKLQNQFTSLATVRSLNVSQKMTVTHLYSVIHAECGRRMMNRRFRDLFDGNVCTYDAPTNSISVYSRTTTNATVFRGILKATSTALDTYRGTCIRCCVYNKLLFVQIPSPPPNNPDLPPQYLTFQVYDILSMKKHRFFRIPLPGHLQRKDIGIVSITMMENTAFVLITIGDMFGTIDGGLCSQTWVLYYHLPSMDESSLVESVEAIQGVDVKGSDVGCFEIPKDAPAGENESESPTPEDGEQKDLIISDLCVYPGPTRQVDEDNLILVFTLNSYSSLESLPEMWPHKLLFFSFSKKQTITIVNLESRQNAGVHLLLHPPPAKDEHLSFEYGKYGSSTSWWDGGEDGRGGVGKGTEAKPPGERQKERQRSEPSSEFHSETVSRRSRKSREEDSVVDDASTVDNEEDEQRGKINFRHRLGVTESSHLFKYPHTVQRFAQSSRPVDPLDPEAAEETNNAEDEEEPEAVVNDIPNCVAVDAQHIVVVYSRVIVVWVLKDGLPSPGIPPYEMTGHQRGTVTQLLLRTPFCVSACSIDENKDTLDEMFLWNLNTHLCVHKLQPRDSLCTHLSSLISLSSPPQFAGSFFLHSSHVPNSQQAASDSLAVDPAKDKDGKATSDDLGFGGKSAQSGAKQRSIMFTSFTKESLRIGNLTTWSVPDFLSEARATQLDTGSSSLSNIAALQSAIRGRRQTTTLRAGQEHPEPTPLDLVPVLERLAISIGMVTKSKKKKKKEGETGQSEEDEGSVDGLVEVLVGLGDGRMMLYEVVEEISHASDKMTPIAEETEEPEADEAKPKFTYLPPLPALPPPIDPRMRLRFTPFSICNGQFLPLDVVNGIPLENDVTFPTIDAFAQHNWMKTPHIIGCHFYDALSFMDNGTFVMTLPPLVNPADGKKVNGVKIQGQWKLYVPQPFSTTALSIQNLSSQRAMETLSTQHLQVVLVGLNRTPLKEVGDEGLSSDKWESVQQRLRKSETETDPNILKTFAEWDSSEDELTQVLKRTGKEKRFFEDEDRREQVKELMVMTVQDGGLQNGWVLSGEVRVEPSMAAALGVESEPEEPLEQSGEVIKVDEIYMMKSFAGPFFGRKG</sequence>
<dbReference type="InterPro" id="IPR029302">
    <property type="entry name" value="IFT43"/>
</dbReference>
<keyword evidence="3" id="KW-1185">Reference proteome</keyword>
<evidence type="ECO:0000313" key="2">
    <source>
        <dbReference type="EMBL" id="KAK2949031.1"/>
    </source>
</evidence>
<feature type="region of interest" description="Disordered" evidence="1">
    <location>
        <begin position="868"/>
        <end position="898"/>
    </location>
</feature>
<feature type="region of interest" description="Disordered" evidence="1">
    <location>
        <begin position="711"/>
        <end position="737"/>
    </location>
</feature>
<comment type="caution">
    <text evidence="2">The sequence shown here is derived from an EMBL/GenBank/DDBJ whole genome shotgun (WGS) entry which is preliminary data.</text>
</comment>
<protein>
    <submittedName>
        <fullName evidence="2">Uncharacterized protein</fullName>
    </submittedName>
</protein>
<feature type="compositionally biased region" description="Basic and acidic residues" evidence="1">
    <location>
        <begin position="878"/>
        <end position="888"/>
    </location>
</feature>
<dbReference type="Proteomes" id="UP001281761">
    <property type="component" value="Unassembled WGS sequence"/>
</dbReference>
<dbReference type="Pfam" id="PF14469">
    <property type="entry name" value="AKAP28"/>
    <property type="match status" value="1"/>
</dbReference>
<dbReference type="InterPro" id="IPR025663">
    <property type="entry name" value="AKAP_28"/>
</dbReference>
<organism evidence="2 3">
    <name type="scientific">Blattamonas nauphoetae</name>
    <dbReference type="NCBI Taxonomy" id="2049346"/>
    <lineage>
        <taxon>Eukaryota</taxon>
        <taxon>Metamonada</taxon>
        <taxon>Preaxostyla</taxon>
        <taxon>Oxymonadida</taxon>
        <taxon>Blattamonas</taxon>
    </lineage>
</organism>
<gene>
    <name evidence="2" type="ORF">BLNAU_16031</name>
</gene>
<evidence type="ECO:0000256" key="1">
    <source>
        <dbReference type="SAM" id="MobiDB-lite"/>
    </source>
</evidence>
<feature type="compositionally biased region" description="Acidic residues" evidence="1">
    <location>
        <begin position="720"/>
        <end position="737"/>
    </location>
</feature>
<proteinExistence type="predicted"/>